<name>A0ABV6V5I0_9ACTN</name>
<dbReference type="InterPro" id="IPR050367">
    <property type="entry name" value="APC_superfamily"/>
</dbReference>
<accession>A0ABV6V5I0</accession>
<dbReference type="Gene3D" id="1.20.1740.10">
    <property type="entry name" value="Amino acid/polyamine transporter I"/>
    <property type="match status" value="1"/>
</dbReference>
<evidence type="ECO:0000313" key="2">
    <source>
        <dbReference type="Proteomes" id="UP001592582"/>
    </source>
</evidence>
<dbReference type="InterPro" id="IPR002293">
    <property type="entry name" value="AA/rel_permease1"/>
</dbReference>
<dbReference type="EMBL" id="JBHEZX010000002">
    <property type="protein sequence ID" value="MFC1408877.1"/>
    <property type="molecule type" value="Genomic_DNA"/>
</dbReference>
<dbReference type="Pfam" id="PF13520">
    <property type="entry name" value="AA_permease_2"/>
    <property type="match status" value="1"/>
</dbReference>
<proteinExistence type="predicted"/>
<comment type="caution">
    <text evidence="1">The sequence shown here is derived from an EMBL/GenBank/DDBJ whole genome shotgun (WGS) entry which is preliminary data.</text>
</comment>
<organism evidence="1 2">
    <name type="scientific">Streptacidiphilus alkalitolerans</name>
    <dbReference type="NCBI Taxonomy" id="3342712"/>
    <lineage>
        <taxon>Bacteria</taxon>
        <taxon>Bacillati</taxon>
        <taxon>Actinomycetota</taxon>
        <taxon>Actinomycetes</taxon>
        <taxon>Kitasatosporales</taxon>
        <taxon>Streptomycetaceae</taxon>
        <taxon>Streptacidiphilus</taxon>
    </lineage>
</organism>
<keyword evidence="2" id="KW-1185">Reference proteome</keyword>
<gene>
    <name evidence="1" type="ORF">ACEZDG_06240</name>
</gene>
<dbReference type="PANTHER" id="PTHR42770:SF13">
    <property type="entry name" value="L-METHIONINE_BRANCHED-CHAIN AMINO ACID EXPORTER YJEH"/>
    <property type="match status" value="1"/>
</dbReference>
<evidence type="ECO:0000313" key="1">
    <source>
        <dbReference type="EMBL" id="MFC1408877.1"/>
    </source>
</evidence>
<protein>
    <submittedName>
        <fullName evidence="1">APC family permease</fullName>
    </submittedName>
</protein>
<sequence length="435" mass="43257">MTNSPSLSTARGAALYIGALLGPSVLLLPGLAADLAGPASILCWVGLLALSALLARVFTALGTLLPHGGGVASYAEAGLGPRAGRAVGWCFLAGAVCGAPVVCLIGGSYVAAPFGGGRVLSTVAAAVLLALVIALTLGGARTTTTVQLVLVGVLVALVAFAVIGSLPAARADNWTPFAPHGWSALGSAASVLMLSFVGWEAIAPLTARLRDPGRQLPRVIMIAFAVTAVVYLALALATVAVLGDRAGSVPLADLLRVAVGGAGPVIAGGAAVVLTLAATNAYLSGAAALAADLRSRRGPARARLGSRRLQWGIVVTGAVMLTGTGTGLITTAQMVAFPTTLFLVVYLGCTAAAVRLLSGRTRVAAAISCVAVAGVLAFAGWGLLAALVVVVLGAWGSTADRNPPRTEDRGLREQVTGSADSAAGMVDRTELPLAS</sequence>
<dbReference type="PANTHER" id="PTHR42770">
    <property type="entry name" value="AMINO ACID TRANSPORTER-RELATED"/>
    <property type="match status" value="1"/>
</dbReference>
<reference evidence="1 2" key="1">
    <citation type="submission" date="2024-09" db="EMBL/GenBank/DDBJ databases">
        <authorList>
            <person name="Lee S.D."/>
        </authorList>
    </citation>
    <scope>NUCLEOTIDE SEQUENCE [LARGE SCALE GENOMIC DNA]</scope>
    <source>
        <strain evidence="1 2">N1-1</strain>
    </source>
</reference>
<dbReference type="Proteomes" id="UP001592582">
    <property type="component" value="Unassembled WGS sequence"/>
</dbReference>